<evidence type="ECO:0000313" key="18">
    <source>
        <dbReference type="EMBL" id="CAJ1375523.1"/>
    </source>
</evidence>
<feature type="region of interest" description="Disordered" evidence="15">
    <location>
        <begin position="741"/>
        <end position="773"/>
    </location>
</feature>
<keyword evidence="6" id="KW-0808">Transferase</keyword>
<evidence type="ECO:0000256" key="16">
    <source>
        <dbReference type="SAM" id="Phobius"/>
    </source>
</evidence>
<name>A0AA36MPR7_9DINO</name>
<keyword evidence="7 16" id="KW-0812">Transmembrane</keyword>
<feature type="transmembrane region" description="Helical" evidence="16">
    <location>
        <begin position="262"/>
        <end position="281"/>
    </location>
</feature>
<evidence type="ECO:0000313" key="19">
    <source>
        <dbReference type="Proteomes" id="UP001178507"/>
    </source>
</evidence>
<keyword evidence="12 16" id="KW-1133">Transmembrane helix</keyword>
<evidence type="ECO:0000256" key="9">
    <source>
        <dbReference type="ARBA" id="ARBA00022803"/>
    </source>
</evidence>
<dbReference type="GO" id="GO:0030968">
    <property type="term" value="P:endoplasmic reticulum unfolded protein response"/>
    <property type="evidence" value="ECO:0007669"/>
    <property type="project" value="TreeGrafter"/>
</dbReference>
<keyword evidence="19" id="KW-1185">Reference proteome</keyword>
<feature type="region of interest" description="Disordered" evidence="15">
    <location>
        <begin position="1"/>
        <end position="20"/>
    </location>
</feature>
<feature type="transmembrane region" description="Helical" evidence="16">
    <location>
        <begin position="503"/>
        <end position="523"/>
    </location>
</feature>
<dbReference type="PROSITE" id="PS00018">
    <property type="entry name" value="EF_HAND_1"/>
    <property type="match status" value="1"/>
</dbReference>
<evidence type="ECO:0000256" key="10">
    <source>
        <dbReference type="ARBA" id="ARBA00022824"/>
    </source>
</evidence>
<accession>A0AA36MPR7</accession>
<feature type="region of interest" description="Disordered" evidence="15">
    <location>
        <begin position="39"/>
        <end position="62"/>
    </location>
</feature>
<feature type="compositionally biased region" description="Basic and acidic residues" evidence="15">
    <location>
        <begin position="46"/>
        <end position="62"/>
    </location>
</feature>
<evidence type="ECO:0000256" key="2">
    <source>
        <dbReference type="ARBA" id="ARBA00004240"/>
    </source>
</evidence>
<evidence type="ECO:0000256" key="12">
    <source>
        <dbReference type="ARBA" id="ARBA00022989"/>
    </source>
</evidence>
<organism evidence="18 19">
    <name type="scientific">Effrenium voratum</name>
    <dbReference type="NCBI Taxonomy" id="2562239"/>
    <lineage>
        <taxon>Eukaryota</taxon>
        <taxon>Sar</taxon>
        <taxon>Alveolata</taxon>
        <taxon>Dinophyceae</taxon>
        <taxon>Suessiales</taxon>
        <taxon>Symbiodiniaceae</taxon>
        <taxon>Effrenium</taxon>
    </lineage>
</organism>
<dbReference type="PROSITE" id="PS50005">
    <property type="entry name" value="TPR"/>
    <property type="match status" value="1"/>
</dbReference>
<feature type="transmembrane region" description="Helical" evidence="16">
    <location>
        <begin position="329"/>
        <end position="352"/>
    </location>
</feature>
<dbReference type="PANTHER" id="PTHR44227:SF3">
    <property type="entry name" value="PROTEIN O-MANNOSYL-TRANSFERASE TMTC4"/>
    <property type="match status" value="1"/>
</dbReference>
<dbReference type="CDD" id="cd00051">
    <property type="entry name" value="EFh"/>
    <property type="match status" value="1"/>
</dbReference>
<dbReference type="GO" id="GO:0004169">
    <property type="term" value="F:dolichyl-phosphate-mannose-protein mannosyltransferase activity"/>
    <property type="evidence" value="ECO:0007669"/>
    <property type="project" value="UniProtKB-EC"/>
</dbReference>
<protein>
    <recommendedName>
        <fullName evidence="5">dolichyl-phosphate-mannose--protein mannosyltransferase</fullName>
        <ecNumber evidence="5">2.4.1.109</ecNumber>
    </recommendedName>
</protein>
<keyword evidence="9 14" id="KW-0802">TPR repeat</keyword>
<dbReference type="AlphaFoldDB" id="A0AA36MPR7"/>
<dbReference type="InterPro" id="IPR018247">
    <property type="entry name" value="EF_Hand_1_Ca_BS"/>
</dbReference>
<dbReference type="SUPFAM" id="SSF48452">
    <property type="entry name" value="TPR-like"/>
    <property type="match status" value="1"/>
</dbReference>
<comment type="pathway">
    <text evidence="3">Protein modification; protein glycosylation.</text>
</comment>
<dbReference type="InterPro" id="IPR052346">
    <property type="entry name" value="O-mannosyl-transferase_TMTC"/>
</dbReference>
<dbReference type="InterPro" id="IPR002048">
    <property type="entry name" value="EF_hand_dom"/>
</dbReference>
<evidence type="ECO:0000256" key="8">
    <source>
        <dbReference type="ARBA" id="ARBA00022737"/>
    </source>
</evidence>
<feature type="domain" description="EF-hand" evidence="17">
    <location>
        <begin position="99"/>
        <end position="134"/>
    </location>
</feature>
<evidence type="ECO:0000256" key="4">
    <source>
        <dbReference type="ARBA" id="ARBA00007882"/>
    </source>
</evidence>
<comment type="caution">
    <text evidence="18">The sequence shown here is derived from an EMBL/GenBank/DDBJ whole genome shotgun (WGS) entry which is preliminary data.</text>
</comment>
<dbReference type="EC" id="2.4.1.109" evidence="5"/>
<proteinExistence type="inferred from homology"/>
<dbReference type="GO" id="GO:0005783">
    <property type="term" value="C:endoplasmic reticulum"/>
    <property type="evidence" value="ECO:0007669"/>
    <property type="project" value="UniProtKB-SubCell"/>
</dbReference>
<evidence type="ECO:0000256" key="3">
    <source>
        <dbReference type="ARBA" id="ARBA00004922"/>
    </source>
</evidence>
<evidence type="ECO:0000256" key="14">
    <source>
        <dbReference type="PROSITE-ProRule" id="PRU00339"/>
    </source>
</evidence>
<evidence type="ECO:0000256" key="11">
    <source>
        <dbReference type="ARBA" id="ARBA00022837"/>
    </source>
</evidence>
<feature type="domain" description="EF-hand" evidence="17">
    <location>
        <begin position="63"/>
        <end position="98"/>
    </location>
</feature>
<feature type="transmembrane region" description="Helical" evidence="16">
    <location>
        <begin position="475"/>
        <end position="497"/>
    </location>
</feature>
<evidence type="ECO:0000256" key="13">
    <source>
        <dbReference type="ARBA" id="ARBA00023136"/>
    </source>
</evidence>
<dbReference type="SMART" id="SM00054">
    <property type="entry name" value="EFh"/>
    <property type="match status" value="2"/>
</dbReference>
<dbReference type="Pfam" id="PF08409">
    <property type="entry name" value="TMTC_DUF1736"/>
    <property type="match status" value="1"/>
</dbReference>
<dbReference type="InterPro" id="IPR011990">
    <property type="entry name" value="TPR-like_helical_dom_sf"/>
</dbReference>
<reference evidence="18" key="1">
    <citation type="submission" date="2023-08" db="EMBL/GenBank/DDBJ databases">
        <authorList>
            <person name="Chen Y."/>
            <person name="Shah S."/>
            <person name="Dougan E. K."/>
            <person name="Thang M."/>
            <person name="Chan C."/>
        </authorList>
    </citation>
    <scope>NUCLEOTIDE SEQUENCE</scope>
</reference>
<dbReference type="InterPro" id="IPR019734">
    <property type="entry name" value="TPR_rpt"/>
</dbReference>
<dbReference type="InterPro" id="IPR011992">
    <property type="entry name" value="EF-hand-dom_pair"/>
</dbReference>
<dbReference type="EMBL" id="CAUJNA010000326">
    <property type="protein sequence ID" value="CAJ1375523.1"/>
    <property type="molecule type" value="Genomic_DNA"/>
</dbReference>
<gene>
    <name evidence="18" type="ORF">EVOR1521_LOCUS4784</name>
</gene>
<evidence type="ECO:0000256" key="7">
    <source>
        <dbReference type="ARBA" id="ARBA00022692"/>
    </source>
</evidence>
<sequence>MGSGGSVLSDSLKDASPAQVAETFGTLSAEDKKKVASALANVGEQDAPKEAAPEKKGPTLSEEQRNMLKAAFEEIDKDKSRAIEANELKAVMAKMNVPLSEEQIDGVFKRADVNKDAKLSFEEYESLVLKSHLSCNMLLQDLFSGSCIIRAEAGLNMAVSGADAVLRCAARSKHRWRDGPRANALEGDFVFDDAYAIVQNPDVYSSSPWFQVFWHDFWGFPLLSDKSHKSYRPLTTLTFRLQMSYAGDRADSAAKMMHSLNVFLHSLNSALLVFLFQTFGFRVGESMLGALLFACHPVHIEAVASLVGRAELLAALLSILSLLSHSTPLALVLAGLALLCKETAAVVALPLCSCLQLRKSRLKALLPILWLCLLIPLRLLLHGGMQARPFLHRESNPGAFAEDWLSRILTLHYYLFRHLQLLVWPHPLCCDWSHGSIPLLESPADLRVAAFWVYALPAGLLKVSRIREGSHTGVILSSLLIFLSLLPASNLLFSVGFTVAERVLYLPSLGFCGILGHVLGRGTGATGQRCLRLGVAGVVLALWSYSCLQHSRAWWTAEALYRAGLQANPRNEKLHDLLATRLQNSGGDLQEATWHAEQAIALNPFYWHAHASLGQLKSAAGQRAQAVKHYKRALRLAEQQHLDDVADAPKVRLNLAVMLQDSDAKAAEHHFRRFEEAASQELRQMGLLIFGAFLESRDPKEAAERYEQALRDQGPHHGVAHLRLGSLLRRLANASAASGAAAPAAVQRVATPKATQASPKQRSEGNETEAPGLRVGDSWRAAWGQCWRRAVPWSVPCLPDWDLVEKDGTCKRDIPPTWQVLRRWWRCMWTFANSGEQGSCRLKTTDASGRAEVETETEILSTWPLPATEERALHHLQQGLLTSAPSALDPGGRKRREAMAVVGARLTLARRHGEARALLGAAPQEVLPQLATEQLKVGNAAVALEAFRAAASLQQTASTHLGIAAALEQLGQAGPGRG</sequence>
<evidence type="ECO:0000256" key="1">
    <source>
        <dbReference type="ARBA" id="ARBA00004141"/>
    </source>
</evidence>
<feature type="repeat" description="TPR" evidence="14">
    <location>
        <begin position="607"/>
        <end position="640"/>
    </location>
</feature>
<evidence type="ECO:0000259" key="17">
    <source>
        <dbReference type="PROSITE" id="PS50222"/>
    </source>
</evidence>
<dbReference type="Gene3D" id="1.10.238.10">
    <property type="entry name" value="EF-hand"/>
    <property type="match status" value="1"/>
</dbReference>
<dbReference type="SUPFAM" id="SSF47473">
    <property type="entry name" value="EF-hand"/>
    <property type="match status" value="1"/>
</dbReference>
<evidence type="ECO:0000256" key="15">
    <source>
        <dbReference type="SAM" id="MobiDB-lite"/>
    </source>
</evidence>
<comment type="similarity">
    <text evidence="4">Belongs to the TMTC family.</text>
</comment>
<dbReference type="GO" id="GO:0016020">
    <property type="term" value="C:membrane"/>
    <property type="evidence" value="ECO:0007669"/>
    <property type="project" value="UniProtKB-SubCell"/>
</dbReference>
<dbReference type="Gene3D" id="1.25.40.10">
    <property type="entry name" value="Tetratricopeptide repeat domain"/>
    <property type="match status" value="1"/>
</dbReference>
<dbReference type="Proteomes" id="UP001178507">
    <property type="component" value="Unassembled WGS sequence"/>
</dbReference>
<dbReference type="PANTHER" id="PTHR44227">
    <property type="match status" value="1"/>
</dbReference>
<dbReference type="GO" id="GO:0005509">
    <property type="term" value="F:calcium ion binding"/>
    <property type="evidence" value="ECO:0007669"/>
    <property type="project" value="InterPro"/>
</dbReference>
<dbReference type="Pfam" id="PF13499">
    <property type="entry name" value="EF-hand_7"/>
    <property type="match status" value="1"/>
</dbReference>
<comment type="subcellular location">
    <subcellularLocation>
        <location evidence="2">Endoplasmic reticulum</location>
    </subcellularLocation>
    <subcellularLocation>
        <location evidence="1">Membrane</location>
        <topology evidence="1">Multi-pass membrane protein</topology>
    </subcellularLocation>
</comment>
<keyword evidence="8" id="KW-0677">Repeat</keyword>
<dbReference type="PROSITE" id="PS50222">
    <property type="entry name" value="EF_HAND_2"/>
    <property type="match status" value="2"/>
</dbReference>
<feature type="transmembrane region" description="Helical" evidence="16">
    <location>
        <begin position="364"/>
        <end position="381"/>
    </location>
</feature>
<keyword evidence="10" id="KW-0256">Endoplasmic reticulum</keyword>
<evidence type="ECO:0000256" key="5">
    <source>
        <dbReference type="ARBA" id="ARBA00012839"/>
    </source>
</evidence>
<dbReference type="InterPro" id="IPR013618">
    <property type="entry name" value="TMTC_DUF1736"/>
</dbReference>
<keyword evidence="11" id="KW-0106">Calcium</keyword>
<keyword evidence="13 16" id="KW-0472">Membrane</keyword>
<evidence type="ECO:0000256" key="6">
    <source>
        <dbReference type="ARBA" id="ARBA00022679"/>
    </source>
</evidence>